<evidence type="ECO:0000313" key="3">
    <source>
        <dbReference type="Proteomes" id="UP001085076"/>
    </source>
</evidence>
<name>A0A9D5C6I8_9LILI</name>
<accession>A0A9D5C6I8</accession>
<reference evidence="2" key="1">
    <citation type="submission" date="2021-03" db="EMBL/GenBank/DDBJ databases">
        <authorList>
            <person name="Li Z."/>
            <person name="Yang C."/>
        </authorList>
    </citation>
    <scope>NUCLEOTIDE SEQUENCE</scope>
    <source>
        <strain evidence="2">Dzin_1.0</strain>
        <tissue evidence="2">Leaf</tissue>
    </source>
</reference>
<dbReference type="PANTHER" id="PTHR12203:SF99">
    <property type="entry name" value="OS04G0534100 PROTEIN"/>
    <property type="match status" value="1"/>
</dbReference>
<proteinExistence type="predicted"/>
<comment type="caution">
    <text evidence="2">The sequence shown here is derived from an EMBL/GenBank/DDBJ whole genome shotgun (WGS) entry which is preliminary data.</text>
</comment>
<sequence length="244" mass="29064">MDREPYAYWKGNPMVSTTRYDLLKCNVSESHDWNARIYVQNWYNESKRGFKDSNLANQCTHRYKIYIEGNAWSVSEKYILACDSMPLLVKPMYYDFFTRDLMPVHHYWPVRDDHKCSSIKFAVEWGNRHKQKAQAIGREASNFIQENLKMDNVYDYMFHLLNEYAKLLRYKPTRPRRAIRLCSESMACHSEGRVKQFMMESMVNVSHDASPCTLPPPFSPVELQMILRRKANSIKQVEKWEESY</sequence>
<dbReference type="SMART" id="SM00672">
    <property type="entry name" value="CAP10"/>
    <property type="match status" value="1"/>
</dbReference>
<keyword evidence="3" id="KW-1185">Reference proteome</keyword>
<evidence type="ECO:0000259" key="1">
    <source>
        <dbReference type="SMART" id="SM00672"/>
    </source>
</evidence>
<protein>
    <recommendedName>
        <fullName evidence="1">Glycosyl transferase CAP10 domain-containing protein</fullName>
    </recommendedName>
</protein>
<gene>
    <name evidence="2" type="ORF">J5N97_024126</name>
</gene>
<dbReference type="AlphaFoldDB" id="A0A9D5C6I8"/>
<dbReference type="Proteomes" id="UP001085076">
    <property type="component" value="Miscellaneous, Linkage group lg07"/>
</dbReference>
<dbReference type="OrthoDB" id="202415at2759"/>
<organism evidence="2 3">
    <name type="scientific">Dioscorea zingiberensis</name>
    <dbReference type="NCBI Taxonomy" id="325984"/>
    <lineage>
        <taxon>Eukaryota</taxon>
        <taxon>Viridiplantae</taxon>
        <taxon>Streptophyta</taxon>
        <taxon>Embryophyta</taxon>
        <taxon>Tracheophyta</taxon>
        <taxon>Spermatophyta</taxon>
        <taxon>Magnoliopsida</taxon>
        <taxon>Liliopsida</taxon>
        <taxon>Dioscoreales</taxon>
        <taxon>Dioscoreaceae</taxon>
        <taxon>Dioscorea</taxon>
    </lineage>
</organism>
<dbReference type="EMBL" id="JAGGNH010000007">
    <property type="protein sequence ID" value="KAJ0967209.1"/>
    <property type="molecule type" value="Genomic_DNA"/>
</dbReference>
<feature type="domain" description="Glycosyl transferase CAP10" evidence="1">
    <location>
        <begin position="1"/>
        <end position="171"/>
    </location>
</feature>
<dbReference type="PANTHER" id="PTHR12203">
    <property type="entry name" value="KDEL LYS-ASP-GLU-LEU CONTAINING - RELATED"/>
    <property type="match status" value="1"/>
</dbReference>
<dbReference type="Pfam" id="PF05686">
    <property type="entry name" value="Glyco_transf_90"/>
    <property type="match status" value="1"/>
</dbReference>
<reference evidence="2" key="2">
    <citation type="journal article" date="2022" name="Hortic Res">
        <title>The genome of Dioscorea zingiberensis sheds light on the biosynthesis, origin and evolution of the medicinally important diosgenin saponins.</title>
        <authorList>
            <person name="Li Y."/>
            <person name="Tan C."/>
            <person name="Li Z."/>
            <person name="Guo J."/>
            <person name="Li S."/>
            <person name="Chen X."/>
            <person name="Wang C."/>
            <person name="Dai X."/>
            <person name="Yang H."/>
            <person name="Song W."/>
            <person name="Hou L."/>
            <person name="Xu J."/>
            <person name="Tong Z."/>
            <person name="Xu A."/>
            <person name="Yuan X."/>
            <person name="Wang W."/>
            <person name="Yang Q."/>
            <person name="Chen L."/>
            <person name="Sun Z."/>
            <person name="Wang K."/>
            <person name="Pan B."/>
            <person name="Chen J."/>
            <person name="Bao Y."/>
            <person name="Liu F."/>
            <person name="Qi X."/>
            <person name="Gang D.R."/>
            <person name="Wen J."/>
            <person name="Li J."/>
        </authorList>
    </citation>
    <scope>NUCLEOTIDE SEQUENCE</scope>
    <source>
        <strain evidence="2">Dzin_1.0</strain>
    </source>
</reference>
<evidence type="ECO:0000313" key="2">
    <source>
        <dbReference type="EMBL" id="KAJ0967209.1"/>
    </source>
</evidence>
<dbReference type="InterPro" id="IPR006598">
    <property type="entry name" value="CAP10"/>
</dbReference>
<dbReference type="InterPro" id="IPR051091">
    <property type="entry name" value="O-Glucosyltr/Glycosyltrsf_90"/>
</dbReference>